<dbReference type="GO" id="GO:0008982">
    <property type="term" value="F:protein-N(PI)-phosphohistidine-sugar phosphotransferase activity"/>
    <property type="evidence" value="ECO:0007669"/>
    <property type="project" value="InterPro"/>
</dbReference>
<dbReference type="STRING" id="52689.AKG39_10130"/>
<dbReference type="GO" id="GO:0005886">
    <property type="term" value="C:plasma membrane"/>
    <property type="evidence" value="ECO:0007669"/>
    <property type="project" value="TreeGrafter"/>
</dbReference>
<dbReference type="PANTHER" id="PTHR39427">
    <property type="match status" value="1"/>
</dbReference>
<feature type="transmembrane region" description="Helical" evidence="2">
    <location>
        <begin position="246"/>
        <end position="269"/>
    </location>
</feature>
<organism evidence="4 5">
    <name type="scientific">Acetobacterium bakii</name>
    <dbReference type="NCBI Taxonomy" id="52689"/>
    <lineage>
        <taxon>Bacteria</taxon>
        <taxon>Bacillati</taxon>
        <taxon>Bacillota</taxon>
        <taxon>Clostridia</taxon>
        <taxon>Eubacteriales</taxon>
        <taxon>Eubacteriaceae</taxon>
        <taxon>Acetobacterium</taxon>
    </lineage>
</organism>
<dbReference type="Proteomes" id="UP000036873">
    <property type="component" value="Unassembled WGS sequence"/>
</dbReference>
<evidence type="ECO:0000313" key="5">
    <source>
        <dbReference type="Proteomes" id="UP000036873"/>
    </source>
</evidence>
<dbReference type="AlphaFoldDB" id="A0A0L6U0U4"/>
<evidence type="ECO:0000259" key="3">
    <source>
        <dbReference type="PROSITE" id="PS51102"/>
    </source>
</evidence>
<dbReference type="PANTHER" id="PTHR39427:SF1">
    <property type="entry name" value="PTS SYSTEM GLUCITOL_SORBITOL-SPECIFIC EIIB COMPONENT"/>
    <property type="match status" value="1"/>
</dbReference>
<evidence type="ECO:0000256" key="1">
    <source>
        <dbReference type="PROSITE-ProRule" id="PRU00425"/>
    </source>
</evidence>
<keyword evidence="2" id="KW-1133">Transmembrane helix</keyword>
<dbReference type="PROSITE" id="PS51102">
    <property type="entry name" value="PTS_EIIB_TYPE_5"/>
    <property type="match status" value="1"/>
</dbReference>
<dbReference type="InterPro" id="IPR011618">
    <property type="entry name" value="PTS_EIIBC_GUT_N"/>
</dbReference>
<dbReference type="InterPro" id="IPR004702">
    <property type="entry name" value="PTS_sorb_EIIBC"/>
</dbReference>
<dbReference type="RefSeq" id="WP_050740274.1">
    <property type="nucleotide sequence ID" value="NZ_LGYO01000022.1"/>
</dbReference>
<dbReference type="PATRIC" id="fig|52689.4.peg.1239"/>
<feature type="transmembrane region" description="Helical" evidence="2">
    <location>
        <begin position="215"/>
        <end position="234"/>
    </location>
</feature>
<name>A0A0L6U0U4_9FIRM</name>
<keyword evidence="2" id="KW-0812">Transmembrane</keyword>
<proteinExistence type="predicted"/>
<keyword evidence="2" id="KW-0472">Membrane</keyword>
<comment type="caution">
    <text evidence="4">The sequence shown here is derived from an EMBL/GenBank/DDBJ whole genome shotgun (WGS) entry which is preliminary data.</text>
</comment>
<feature type="transmembrane region" description="Helical" evidence="2">
    <location>
        <begin position="186"/>
        <end position="209"/>
    </location>
</feature>
<keyword evidence="5" id="KW-1185">Reference proteome</keyword>
<dbReference type="Pfam" id="PF03612">
    <property type="entry name" value="EIIBC-GUT_N"/>
    <property type="match status" value="1"/>
</dbReference>
<reference evidence="5" key="1">
    <citation type="submission" date="2015-07" db="EMBL/GenBank/DDBJ databases">
        <title>Draft genome sequence of Acetobacterium bakii DSM 8293, a potential psychrophilic chemical producer through syngas fermentation.</title>
        <authorList>
            <person name="Song Y."/>
            <person name="Hwang S."/>
            <person name="Cho B.-K."/>
        </authorList>
    </citation>
    <scope>NUCLEOTIDE SEQUENCE [LARGE SCALE GENOMIC DNA]</scope>
    <source>
        <strain evidence="5">DSM 8239</strain>
    </source>
</reference>
<evidence type="ECO:0000313" key="4">
    <source>
        <dbReference type="EMBL" id="KNZ41957.1"/>
    </source>
</evidence>
<dbReference type="EMBL" id="LGYO01000022">
    <property type="protein sequence ID" value="KNZ41957.1"/>
    <property type="molecule type" value="Genomic_DNA"/>
</dbReference>
<gene>
    <name evidence="4" type="ORF">AKG39_10130</name>
</gene>
<feature type="domain" description="PTS EIIB type-5" evidence="3">
    <location>
        <begin position="1"/>
        <end position="182"/>
    </location>
</feature>
<sequence>MYNAVKIEKGHGGWGGPLIIQPTEKKNKIVSITGGGIDPLSKKIAQLTGAKAIDGFSKGVSDDEIACVVINCGGTLRCGVYPKKGIMTVNLTPVGQSGPLAQYIKEDIYVSGVVEKGITLADGSEVVEFAEAVVEEVRAEENYDDVKDDNWVARGGKALAGFATKCVQGGKEAIDITIKDILPFMAFYALLLGMIMYTGLGGLMAQYVYPYLGTLPGLLILVVICGMPMISPLVGSGALIGQVLSVLVGLGIALGAFPVVLALPAFFAVDAQVGCDFIPVGLSMGDAENETVDIGVPSILLSRLITGPIAVVIAYFFAMAMYAV</sequence>
<protein>
    <submittedName>
        <fullName evidence="4">PTS sorbitol transporter subunit IIB</fullName>
    </submittedName>
</protein>
<dbReference type="Pfam" id="PF07663">
    <property type="entry name" value="EIIBC-GUT_C"/>
    <property type="match status" value="1"/>
</dbReference>
<dbReference type="InterPro" id="IPR011638">
    <property type="entry name" value="PTS_EIIBC_GUT_C"/>
</dbReference>
<feature type="modified residue" description="Phosphocysteine; by EIIA" evidence="1">
    <location>
        <position position="72"/>
    </location>
</feature>
<feature type="transmembrane region" description="Helical" evidence="2">
    <location>
        <begin position="305"/>
        <end position="323"/>
    </location>
</feature>
<dbReference type="GO" id="GO:0009401">
    <property type="term" value="P:phosphoenolpyruvate-dependent sugar phosphotransferase system"/>
    <property type="evidence" value="ECO:0007669"/>
    <property type="project" value="InterPro"/>
</dbReference>
<evidence type="ECO:0000256" key="2">
    <source>
        <dbReference type="SAM" id="Phobius"/>
    </source>
</evidence>
<dbReference type="OrthoDB" id="4774329at2"/>
<accession>A0A0L6U0U4</accession>